<evidence type="ECO:0000313" key="1">
    <source>
        <dbReference type="EMBL" id="GJT97354.1"/>
    </source>
</evidence>
<dbReference type="Proteomes" id="UP001151760">
    <property type="component" value="Unassembled WGS sequence"/>
</dbReference>
<reference evidence="1" key="2">
    <citation type="submission" date="2022-01" db="EMBL/GenBank/DDBJ databases">
        <authorList>
            <person name="Yamashiro T."/>
            <person name="Shiraishi A."/>
            <person name="Satake H."/>
            <person name="Nakayama K."/>
        </authorList>
    </citation>
    <scope>NUCLEOTIDE SEQUENCE</scope>
</reference>
<organism evidence="1 2">
    <name type="scientific">Tanacetum coccineum</name>
    <dbReference type="NCBI Taxonomy" id="301880"/>
    <lineage>
        <taxon>Eukaryota</taxon>
        <taxon>Viridiplantae</taxon>
        <taxon>Streptophyta</taxon>
        <taxon>Embryophyta</taxon>
        <taxon>Tracheophyta</taxon>
        <taxon>Spermatophyta</taxon>
        <taxon>Magnoliopsida</taxon>
        <taxon>eudicotyledons</taxon>
        <taxon>Gunneridae</taxon>
        <taxon>Pentapetalae</taxon>
        <taxon>asterids</taxon>
        <taxon>campanulids</taxon>
        <taxon>Asterales</taxon>
        <taxon>Asteraceae</taxon>
        <taxon>Asteroideae</taxon>
        <taxon>Anthemideae</taxon>
        <taxon>Anthemidinae</taxon>
        <taxon>Tanacetum</taxon>
    </lineage>
</organism>
<comment type="caution">
    <text evidence="1">The sequence shown here is derived from an EMBL/GenBank/DDBJ whole genome shotgun (WGS) entry which is preliminary data.</text>
</comment>
<sequence>MLESPISRDEVRNAVWGCGENKSPGPDGSWCGPDTQLRVMFPRIYALEINKDCTVADKLQFSVTSSLRRSVRRGVESSQLAILQTYIEGTLLYNMEDRWMKIPRTCSSVADWLRISSGSYAAGGIYHGRPLVHMLIGLIGSIPSD</sequence>
<keyword evidence="2" id="KW-1185">Reference proteome</keyword>
<protein>
    <submittedName>
        <fullName evidence="1">Uncharacterized protein</fullName>
    </submittedName>
</protein>
<evidence type="ECO:0000313" key="2">
    <source>
        <dbReference type="Proteomes" id="UP001151760"/>
    </source>
</evidence>
<dbReference type="EMBL" id="BQNB010020571">
    <property type="protein sequence ID" value="GJT97354.1"/>
    <property type="molecule type" value="Genomic_DNA"/>
</dbReference>
<reference evidence="1" key="1">
    <citation type="journal article" date="2022" name="Int. J. Mol. Sci.">
        <title>Draft Genome of Tanacetum Coccineum: Genomic Comparison of Closely Related Tanacetum-Family Plants.</title>
        <authorList>
            <person name="Yamashiro T."/>
            <person name="Shiraishi A."/>
            <person name="Nakayama K."/>
            <person name="Satake H."/>
        </authorList>
    </citation>
    <scope>NUCLEOTIDE SEQUENCE</scope>
</reference>
<proteinExistence type="predicted"/>
<name>A0ABQ5ICF0_9ASTR</name>
<gene>
    <name evidence="1" type="ORF">Tco_1092872</name>
</gene>
<accession>A0ABQ5ICF0</accession>